<accession>A0A9E8SK89</accession>
<protein>
    <submittedName>
        <fullName evidence="1">Uncharacterized protein</fullName>
    </submittedName>
</protein>
<name>A0A9E8SK89_9BACT</name>
<sequence length="569" mass="64195">MMKTLILSFILVLTGIHYAAAQQISIDRGIKAGGLWCFPLASDSLTYYYLPASASLATTEKGLPGFSFLRYVTLQENTSGKSISDAGGGAVLHFLVTYNTTDEQVRKAESILQKKGAPKATIKGPVVFKKARYSLISSTLDRDQSHVLRTGEAPVLENSSLAFSFELTPVDSKILLESFKTGTSDVSVIFDFTFEGLTDSYDAKLEVDWAKTHLENSGGVTAKIYYFGTDVQIEIDKLMRKEAIRLTTSGENRTMEALVDRVYNKMIELLYEPVRPETETKPTDDITDLIPKTIANSLKEVQKAIPFALNASYKRRSTRTEGSTVYDFKGRSTIERHHFLTFNIGDIYSRYGADPAVFRDVPLSDETFQQREVSINIDGAVERDFNNMVNNVVVTLRKIHQDSSVTVKEILINKEFFKKSTSPSLSYLNQGDHDRMRWLNYEYQVTWQFPGGGRLASEWTKANSPVVNIYLPYKRWKMDFSGDMKKLEEMGIVAISVQASYPFAGLQKPERITIKPPENLESRNLEITVPNDQQEIDYSITWIRKDGSRLTREGKDKHGLVFIDNVPVN</sequence>
<gene>
    <name evidence="1" type="ORF">ON006_24780</name>
</gene>
<dbReference type="EMBL" id="CP112998">
    <property type="protein sequence ID" value="WAC10949.1"/>
    <property type="molecule type" value="Genomic_DNA"/>
</dbReference>
<reference evidence="1" key="1">
    <citation type="submission" date="2022-11" db="EMBL/GenBank/DDBJ databases">
        <title>Dyadobacter pollutisoli sp. nov., isolated from plastic dumped soil.</title>
        <authorList>
            <person name="Kim J.M."/>
            <person name="Kim K.R."/>
            <person name="Lee J.K."/>
            <person name="Hao L."/>
            <person name="Jeon C.O."/>
        </authorList>
    </citation>
    <scope>NUCLEOTIDE SEQUENCE</scope>
    <source>
        <strain evidence="1">U1</strain>
    </source>
</reference>
<evidence type="ECO:0000313" key="2">
    <source>
        <dbReference type="Proteomes" id="UP001164653"/>
    </source>
</evidence>
<evidence type="ECO:0000313" key="1">
    <source>
        <dbReference type="EMBL" id="WAC10949.1"/>
    </source>
</evidence>
<proteinExistence type="predicted"/>
<dbReference type="Proteomes" id="UP001164653">
    <property type="component" value="Chromosome"/>
</dbReference>
<dbReference type="KEGG" id="dpf:ON006_24780"/>
<keyword evidence="2" id="KW-1185">Reference proteome</keyword>
<dbReference type="RefSeq" id="WP_244822709.1">
    <property type="nucleotide sequence ID" value="NZ_CP112998.1"/>
</dbReference>
<dbReference type="AlphaFoldDB" id="A0A9E8SK89"/>
<organism evidence="1 2">
    <name type="scientific">Dyadobacter pollutisoli</name>
    <dbReference type="NCBI Taxonomy" id="2910158"/>
    <lineage>
        <taxon>Bacteria</taxon>
        <taxon>Pseudomonadati</taxon>
        <taxon>Bacteroidota</taxon>
        <taxon>Cytophagia</taxon>
        <taxon>Cytophagales</taxon>
        <taxon>Spirosomataceae</taxon>
        <taxon>Dyadobacter</taxon>
    </lineage>
</organism>